<dbReference type="GO" id="GO:0016787">
    <property type="term" value="F:hydrolase activity"/>
    <property type="evidence" value="ECO:0007669"/>
    <property type="project" value="UniProtKB-KW"/>
</dbReference>
<dbReference type="PROSITE" id="PS00523">
    <property type="entry name" value="SULFATASE_1"/>
    <property type="match status" value="1"/>
</dbReference>
<evidence type="ECO:0000256" key="4">
    <source>
        <dbReference type="ARBA" id="ARBA00022837"/>
    </source>
</evidence>
<dbReference type="SUPFAM" id="SSF53649">
    <property type="entry name" value="Alkaline phosphatase-like"/>
    <property type="match status" value="1"/>
</dbReference>
<dbReference type="InterPro" id="IPR017850">
    <property type="entry name" value="Alkaline_phosphatase_core_sf"/>
</dbReference>
<dbReference type="InterPro" id="IPR000917">
    <property type="entry name" value="Sulfatase_N"/>
</dbReference>
<evidence type="ECO:0000256" key="3">
    <source>
        <dbReference type="ARBA" id="ARBA00022801"/>
    </source>
</evidence>
<dbReference type="Gene3D" id="3.40.720.10">
    <property type="entry name" value="Alkaline Phosphatase, subunit A"/>
    <property type="match status" value="1"/>
</dbReference>
<name>A0A6J7GV42_9ZZZZ</name>
<feature type="domain" description="Sulfatase N-terminal" evidence="5">
    <location>
        <begin position="33"/>
        <end position="444"/>
    </location>
</feature>
<proteinExistence type="inferred from homology"/>
<dbReference type="EMBL" id="CAFBMM010000069">
    <property type="protein sequence ID" value="CAB4912367.1"/>
    <property type="molecule type" value="Genomic_DNA"/>
</dbReference>
<evidence type="ECO:0000256" key="2">
    <source>
        <dbReference type="ARBA" id="ARBA00022723"/>
    </source>
</evidence>
<dbReference type="PANTHER" id="PTHR42693:SF43">
    <property type="entry name" value="BLL2667 PROTEIN"/>
    <property type="match status" value="1"/>
</dbReference>
<keyword evidence="3" id="KW-0378">Hydrolase</keyword>
<protein>
    <submittedName>
        <fullName evidence="6">Unannotated protein</fullName>
    </submittedName>
</protein>
<dbReference type="Pfam" id="PF00884">
    <property type="entry name" value="Sulfatase"/>
    <property type="match status" value="1"/>
</dbReference>
<dbReference type="PROSITE" id="PS00149">
    <property type="entry name" value="SULFATASE_2"/>
    <property type="match status" value="1"/>
</dbReference>
<dbReference type="InterPro" id="IPR050738">
    <property type="entry name" value="Sulfatase"/>
</dbReference>
<reference evidence="6" key="1">
    <citation type="submission" date="2020-05" db="EMBL/GenBank/DDBJ databases">
        <authorList>
            <person name="Chiriac C."/>
            <person name="Salcher M."/>
            <person name="Ghai R."/>
            <person name="Kavagutti S V."/>
        </authorList>
    </citation>
    <scope>NUCLEOTIDE SEQUENCE</scope>
</reference>
<sequence length="765" mass="84452">MTLTPEFEGVVGSSWRESTPWWPPDPVVPTDAPNVVIVVLDDVGYAQLGCYGSDISTPNIDAVAAGGVQLANFHTTGLCSPTRACVLTGRNHHTNAMGRIADLALGYPGYYGDIPRENGFLPEILAEHGYASIAVGKWHLTPEDETHAAASRASWPCGRGFQRWYGFHGGEVHQFVPTIWQDNTAVDPPRRPEEGYHLSEDLADRAIRYLGEIRTAEPDKPFFAYFATGACHSPHHAPPEWIDRYKGQFDEGWDVWRDKTFARQKAMGLVAPNTQLTPRPSWVPEFSSLRAEDQAVAARFMECFAGYLSHADAQIGRVLDFIDQLGEADNTIVLVMSDNGASAEGGMKGSINDARIHNGEPAGRRELRARINEIGTESAHNNYPWGWTMAGNTPLRRWKREVHEGGVADPCVIKWPRAISARGEIRHQFTHAIDVLPTILESIGIMAPEKIRDVEQSPIEGTSFSYLFNDANAPGQHTTQYFEMFGSRAIHHDGWKAVTFKPLAHMYDDGLDPEAPFADDVWELYHVAEDFSEVNNLAAAEPERLAAMVELWWREARQHQVLPLDNRPMAALLNPRRPFSDRRRAVFWPGGEVLPEQVGISVYRRNHTITVPLVVSETLNAPPEGVLLALGTVLGGWSLHLLDGRVRYVSNFLGSNVTVIESDEIVTPGAHTVGFSFSTQGEGGIATLWLDGKGVGEGLIERVTLFRHSISGAGYTCGWEQGPAVGPGYQAPFRCTAQIQKVIVEVDGPIVHDPKAEFEAIMAEQ</sequence>
<gene>
    <name evidence="6" type="ORF">UFOPK3605_01203</name>
</gene>
<dbReference type="CDD" id="cd16025">
    <property type="entry name" value="PAS_like"/>
    <property type="match status" value="1"/>
</dbReference>
<dbReference type="GO" id="GO:0046872">
    <property type="term" value="F:metal ion binding"/>
    <property type="evidence" value="ECO:0007669"/>
    <property type="project" value="UniProtKB-KW"/>
</dbReference>
<evidence type="ECO:0000256" key="1">
    <source>
        <dbReference type="ARBA" id="ARBA00008779"/>
    </source>
</evidence>
<dbReference type="PANTHER" id="PTHR42693">
    <property type="entry name" value="ARYLSULFATASE FAMILY MEMBER"/>
    <property type="match status" value="1"/>
</dbReference>
<dbReference type="AlphaFoldDB" id="A0A6J7GV42"/>
<keyword evidence="4" id="KW-0106">Calcium</keyword>
<organism evidence="6">
    <name type="scientific">freshwater metagenome</name>
    <dbReference type="NCBI Taxonomy" id="449393"/>
    <lineage>
        <taxon>unclassified sequences</taxon>
        <taxon>metagenomes</taxon>
        <taxon>ecological metagenomes</taxon>
    </lineage>
</organism>
<comment type="similarity">
    <text evidence="1">Belongs to the sulfatase family.</text>
</comment>
<accession>A0A6J7GV42</accession>
<keyword evidence="2" id="KW-0479">Metal-binding</keyword>
<evidence type="ECO:0000313" key="6">
    <source>
        <dbReference type="EMBL" id="CAB4912367.1"/>
    </source>
</evidence>
<evidence type="ECO:0000259" key="5">
    <source>
        <dbReference type="Pfam" id="PF00884"/>
    </source>
</evidence>
<dbReference type="InterPro" id="IPR024607">
    <property type="entry name" value="Sulfatase_CS"/>
</dbReference>
<dbReference type="Gene3D" id="3.30.1120.10">
    <property type="match status" value="1"/>
</dbReference>